<dbReference type="RefSeq" id="WP_341407681.1">
    <property type="nucleotide sequence ID" value="NZ_JBBUKT010000014.1"/>
</dbReference>
<evidence type="ECO:0000313" key="2">
    <source>
        <dbReference type="Proteomes" id="UP001371305"/>
    </source>
</evidence>
<dbReference type="SUPFAM" id="SSF53756">
    <property type="entry name" value="UDP-Glycosyltransferase/glycogen phosphorylase"/>
    <property type="match status" value="1"/>
</dbReference>
<accession>A0ABU9B2B6</accession>
<dbReference type="Pfam" id="PF04294">
    <property type="entry name" value="VanW"/>
    <property type="match status" value="1"/>
</dbReference>
<keyword evidence="2" id="KW-1185">Reference proteome</keyword>
<dbReference type="InterPro" id="IPR007391">
    <property type="entry name" value="Vancomycin_resist_VanW"/>
</dbReference>
<gene>
    <name evidence="1" type="ORF">WKV53_25575</name>
</gene>
<evidence type="ECO:0000313" key="1">
    <source>
        <dbReference type="EMBL" id="MEK7953913.1"/>
    </source>
</evidence>
<organism evidence="1 2">
    <name type="scientific">Luteolibacter soli</name>
    <dbReference type="NCBI Taxonomy" id="3135280"/>
    <lineage>
        <taxon>Bacteria</taxon>
        <taxon>Pseudomonadati</taxon>
        <taxon>Verrucomicrobiota</taxon>
        <taxon>Verrucomicrobiia</taxon>
        <taxon>Verrucomicrobiales</taxon>
        <taxon>Verrucomicrobiaceae</taxon>
        <taxon>Luteolibacter</taxon>
    </lineage>
</organism>
<dbReference type="Proteomes" id="UP001371305">
    <property type="component" value="Unassembled WGS sequence"/>
</dbReference>
<dbReference type="EMBL" id="JBBUKT010000014">
    <property type="protein sequence ID" value="MEK7953913.1"/>
    <property type="molecule type" value="Genomic_DNA"/>
</dbReference>
<protein>
    <submittedName>
        <fullName evidence="1">VanW family protein</fullName>
    </submittedName>
</protein>
<dbReference type="InterPro" id="IPR052913">
    <property type="entry name" value="Glycopeptide_resist_protein"/>
</dbReference>
<dbReference type="PANTHER" id="PTHR35788">
    <property type="entry name" value="EXPORTED PROTEIN-RELATED"/>
    <property type="match status" value="1"/>
</dbReference>
<comment type="caution">
    <text evidence="1">The sequence shown here is derived from an EMBL/GenBank/DDBJ whole genome shotgun (WGS) entry which is preliminary data.</text>
</comment>
<dbReference type="PANTHER" id="PTHR35788:SF1">
    <property type="entry name" value="EXPORTED PROTEIN"/>
    <property type="match status" value="1"/>
</dbReference>
<sequence length="590" mass="65374">MSHHPAPERHLPSRLQALAFHFKSRAFQLRRGLREFSSRPPRHECAALLVESPVIAEKHAPLWRELSAAEFPLTAGKVENLRHAARAFHGVEIPAGQVFSFWRQLGRTTKGKGFTEGRELREGCLVPAIGGGLCQLSGLLYQAALEAGLEIVERHGHSRVIPGSAAEKNLDATVFWNYVDLRFRSNTEWRVEVELTAADLIVRIRSARSESVKVAAPVVEAKPRPAPSGDCLTCGMISCFRHPAATAAHAPSLGHSAFLLDARWPEFDRWCRSHSREGDRWLTPLDGRRWKKPNYQWSPPPGVTTERATFQALLRSWKQRRLPGQGAKRQLALLEGDAALAKRYAEMLSPECRHVVVSQNLLPHLWQSGALGGRSFDVLIQRWPMDELQRRLDHAKEKHPHSTTLGDFRADPELVRAEREALAAAARLVTPHRAIAKHFGERAWLIDWEMPNPMELKPAEKDTIFFPASRLGRKGAFELAAALLDAPLIELKCFGRATEGMADPFKEIPCSPGTKEDLAAARALVLPAWIEHQPRLALLALASGIPVIATEACGLPEHPLLHTLSSPDPAALRMVLRAVLQPAVPACAAS</sequence>
<dbReference type="Gene3D" id="3.40.50.2000">
    <property type="entry name" value="Glycogen Phosphorylase B"/>
    <property type="match status" value="1"/>
</dbReference>
<name>A0ABU9B2B6_9BACT</name>
<reference evidence="1 2" key="1">
    <citation type="submission" date="2024-04" db="EMBL/GenBank/DDBJ databases">
        <title>Luteolibacter sp. isolated from soil.</title>
        <authorList>
            <person name="An J."/>
        </authorList>
    </citation>
    <scope>NUCLEOTIDE SEQUENCE [LARGE SCALE GENOMIC DNA]</scope>
    <source>
        <strain evidence="1 2">Y139</strain>
    </source>
</reference>
<proteinExistence type="predicted"/>